<dbReference type="InterPro" id="IPR036188">
    <property type="entry name" value="FAD/NAD-bd_sf"/>
</dbReference>
<dbReference type="GO" id="GO:0005739">
    <property type="term" value="C:mitochondrion"/>
    <property type="evidence" value="ECO:0007669"/>
    <property type="project" value="GOC"/>
</dbReference>
<dbReference type="EMBL" id="UINC01046085">
    <property type="protein sequence ID" value="SVB53652.1"/>
    <property type="molecule type" value="Genomic_DNA"/>
</dbReference>
<gene>
    <name evidence="3" type="ORF">METZ01_LOCUS206506</name>
</gene>
<feature type="domain" description="FAD dependent oxidoreductase" evidence="2">
    <location>
        <begin position="6"/>
        <end position="362"/>
    </location>
</feature>
<evidence type="ECO:0000256" key="1">
    <source>
        <dbReference type="ARBA" id="ARBA00023002"/>
    </source>
</evidence>
<sequence>MNSSYDVVIIGGGVSGSSTAYFLASQESFDGKVLVVERDSTYEHTPSARAIGGIRQQFSTPENILIGLFGAYFIKHIEQYLSVDDGAPDVGFKESGYLLLASPEALPMMHDNHAVQCKHGAEIAFQSPSELKARFPWLNTEDLAGGFLGLNNEGWLDPYGLLQAFRRRARSLGVTYIDDEAIGVARQGSRAGPVTLRDAGQIEAGVVVNAAGARDAAHIAGLVGIELPVEPRKRCVFVFECREAMGRMPLTIFTNGLGVRPEGRSFLCNMAPPPGHDPVTSKVEVDYGLFDDVLWPTLAQRIPAFESIKLTNAYTCHYDVNTLDGNVIIGRPPELDNFYLVAGFSGHGLMQSPAIGRAMSELVTFGEYRTLDLTRFGYERVLTGEKIQETNCY</sequence>
<dbReference type="GO" id="GO:0016491">
    <property type="term" value="F:oxidoreductase activity"/>
    <property type="evidence" value="ECO:0007669"/>
    <property type="project" value="UniProtKB-KW"/>
</dbReference>
<protein>
    <recommendedName>
        <fullName evidence="2">FAD dependent oxidoreductase domain-containing protein</fullName>
    </recommendedName>
</protein>
<dbReference type="GO" id="GO:0032981">
    <property type="term" value="P:mitochondrial respiratory chain complex I assembly"/>
    <property type="evidence" value="ECO:0007669"/>
    <property type="project" value="TreeGrafter"/>
</dbReference>
<dbReference type="Gene3D" id="3.50.50.60">
    <property type="entry name" value="FAD/NAD(P)-binding domain"/>
    <property type="match status" value="1"/>
</dbReference>
<reference evidence="3" key="1">
    <citation type="submission" date="2018-05" db="EMBL/GenBank/DDBJ databases">
        <authorList>
            <person name="Lanie J.A."/>
            <person name="Ng W.-L."/>
            <person name="Kazmierczak K.M."/>
            <person name="Andrzejewski T.M."/>
            <person name="Davidsen T.M."/>
            <person name="Wayne K.J."/>
            <person name="Tettelin H."/>
            <person name="Glass J.I."/>
            <person name="Rusch D."/>
            <person name="Podicherti R."/>
            <person name="Tsui H.-C.T."/>
            <person name="Winkler M.E."/>
        </authorList>
    </citation>
    <scope>NUCLEOTIDE SEQUENCE</scope>
</reference>
<proteinExistence type="predicted"/>
<evidence type="ECO:0000259" key="2">
    <source>
        <dbReference type="Pfam" id="PF01266"/>
    </source>
</evidence>
<dbReference type="Pfam" id="PF01266">
    <property type="entry name" value="DAO"/>
    <property type="match status" value="1"/>
</dbReference>
<dbReference type="InterPro" id="IPR006076">
    <property type="entry name" value="FAD-dep_OxRdtase"/>
</dbReference>
<name>A0A382ETJ7_9ZZZZ</name>
<dbReference type="SUPFAM" id="SSF51905">
    <property type="entry name" value="FAD/NAD(P)-binding domain"/>
    <property type="match status" value="1"/>
</dbReference>
<dbReference type="AlphaFoldDB" id="A0A382ETJ7"/>
<keyword evidence="1" id="KW-0560">Oxidoreductase</keyword>
<evidence type="ECO:0000313" key="3">
    <source>
        <dbReference type="EMBL" id="SVB53652.1"/>
    </source>
</evidence>
<organism evidence="3">
    <name type="scientific">marine metagenome</name>
    <dbReference type="NCBI Taxonomy" id="408172"/>
    <lineage>
        <taxon>unclassified sequences</taxon>
        <taxon>metagenomes</taxon>
        <taxon>ecological metagenomes</taxon>
    </lineage>
</organism>
<dbReference type="PANTHER" id="PTHR13847:SF287">
    <property type="entry name" value="FAD-DEPENDENT OXIDOREDUCTASE DOMAIN-CONTAINING PROTEIN 1"/>
    <property type="match status" value="1"/>
</dbReference>
<dbReference type="Gene3D" id="3.30.9.10">
    <property type="entry name" value="D-Amino Acid Oxidase, subunit A, domain 2"/>
    <property type="match status" value="1"/>
</dbReference>
<accession>A0A382ETJ7</accession>
<dbReference type="PANTHER" id="PTHR13847">
    <property type="entry name" value="SARCOSINE DEHYDROGENASE-RELATED"/>
    <property type="match status" value="1"/>
</dbReference>